<feature type="transmembrane region" description="Helical" evidence="6">
    <location>
        <begin position="462"/>
        <end position="482"/>
    </location>
</feature>
<evidence type="ECO:0000256" key="3">
    <source>
        <dbReference type="ARBA" id="ARBA00022692"/>
    </source>
</evidence>
<dbReference type="PANTHER" id="PTHR42893:SF46">
    <property type="entry name" value="PROTEIN DETOXIFICATION 44, CHLOROPLASTIC"/>
    <property type="match status" value="1"/>
</dbReference>
<feature type="transmembrane region" description="Helical" evidence="6">
    <location>
        <begin position="94"/>
        <end position="115"/>
    </location>
</feature>
<feature type="transmembrane region" description="Helical" evidence="6">
    <location>
        <begin position="188"/>
        <end position="206"/>
    </location>
</feature>
<feature type="transmembrane region" description="Helical" evidence="6">
    <location>
        <begin position="63"/>
        <end position="88"/>
    </location>
</feature>
<proteinExistence type="inferred from homology"/>
<evidence type="ECO:0000256" key="2">
    <source>
        <dbReference type="ARBA" id="ARBA00010199"/>
    </source>
</evidence>
<feature type="transmembrane region" description="Helical" evidence="6">
    <location>
        <begin position="213"/>
        <end position="232"/>
    </location>
</feature>
<sequence length="497" mass="54991">MLVSSADTLRNPVIGRKQEVNFITTLYVVLCQFYKAEHHPKIYKLLNMKNYLFLQKYDFLTRFINLTFVNIVSGIMVPLATLISTIFLGHLAEIQYLTGVALAGEIINLFYGLFISLRMSATALTAIAVGQNDREAVLLSGLRHGLLALVIGLAIVLFQYPLGKLGFGLLSADPDTLTSALDYFNARIWSAPATLLRFIIMGWLLGQEKVTSVLIISVVGNALNIIFDYFFIVRWEYGSTGAGISFAISEYITVFIGGIFVCLDLKWSEVKMVIDKVFYFSTFKSTLALNSNLLGANIVLFFVFGLFSYLGVGMGKITYAENALILQFVTLNLFLADALKLSLETVGGTFKGQGKNSKLVPLLWIALGTGIIISLLFSITSVLFPQTVFGLFTNHSEITHNIYIYVPWLIVILIASTVAYILMGHFIVLEAGNFILNSSIIAAVFGFLPTIIVMFWFYNNHILLLALSLFFILRIIILAFHIPTTSGGDNSSTKVAV</sequence>
<organism evidence="7 9">
    <name type="scientific">Moorena producens (strain JHB)</name>
    <dbReference type="NCBI Taxonomy" id="1454205"/>
    <lineage>
        <taxon>Bacteria</taxon>
        <taxon>Bacillati</taxon>
        <taxon>Cyanobacteriota</taxon>
        <taxon>Cyanophyceae</taxon>
        <taxon>Coleofasciculales</taxon>
        <taxon>Coleofasciculaceae</taxon>
        <taxon>Moorena</taxon>
    </lineage>
</organism>
<keyword evidence="3 6" id="KW-0812">Transmembrane</keyword>
<feature type="transmembrane region" description="Helical" evidence="6">
    <location>
        <begin position="362"/>
        <end position="382"/>
    </location>
</feature>
<gene>
    <name evidence="7" type="ORF">BJP36_16180</name>
</gene>
<dbReference type="GO" id="GO:0015297">
    <property type="term" value="F:antiporter activity"/>
    <property type="evidence" value="ECO:0007669"/>
    <property type="project" value="InterPro"/>
</dbReference>
<evidence type="ECO:0000256" key="6">
    <source>
        <dbReference type="SAM" id="Phobius"/>
    </source>
</evidence>
<evidence type="ECO:0000313" key="7">
    <source>
        <dbReference type="EMBL" id="AOY81213.2"/>
    </source>
</evidence>
<dbReference type="GO" id="GO:0042910">
    <property type="term" value="F:xenobiotic transmembrane transporter activity"/>
    <property type="evidence" value="ECO:0007669"/>
    <property type="project" value="InterPro"/>
</dbReference>
<comment type="subcellular location">
    <subcellularLocation>
        <location evidence="1">Membrane</location>
        <topology evidence="1">Multi-pass membrane protein</topology>
    </subcellularLocation>
</comment>
<feature type="transmembrane region" description="Helical" evidence="6">
    <location>
        <begin position="434"/>
        <end position="456"/>
    </location>
</feature>
<feature type="transmembrane region" description="Helical" evidence="6">
    <location>
        <begin position="402"/>
        <end position="422"/>
    </location>
</feature>
<comment type="similarity">
    <text evidence="2">Belongs to the multi antimicrobial extrusion (MATE) (TC 2.A.66.1) family.</text>
</comment>
<reference evidence="8" key="2">
    <citation type="journal article" date="2017" name="J. Nat. Prod.">
        <title>A Maldiisotopic Approach to Discover Natural Products: Cryptomaldamide, a Hybrid Tripeptide from the Marine Cyanobacterium Moorea producens.</title>
        <authorList>
            <person name="Kinnel R.B."/>
            <person name="Esquenazi E."/>
            <person name="Leao T."/>
            <person name="Moss N."/>
            <person name="Mevers E."/>
            <person name="Pereira A.R."/>
            <person name="Monroe E.A."/>
            <person name="Korobeynikov A."/>
            <person name="Murray T.F."/>
            <person name="Sherman D."/>
            <person name="Gerwick L."/>
            <person name="Dorrestein P.C."/>
            <person name="Gerwick W.H."/>
        </authorList>
    </citation>
    <scope>NUCLEOTIDE SEQUENCE</scope>
    <source>
        <strain evidence="8">JHB</strain>
    </source>
</reference>
<keyword evidence="4 6" id="KW-1133">Transmembrane helix</keyword>
<dbReference type="Proteomes" id="UP000176944">
    <property type="component" value="Chromosome"/>
</dbReference>
<reference evidence="7" key="4">
    <citation type="submission" date="2022-10" db="EMBL/GenBank/DDBJ databases">
        <authorList>
            <person name="Ngo T.-E."/>
        </authorList>
    </citation>
    <scope>NUCLEOTIDE SEQUENCE</scope>
    <source>
        <strain evidence="7">JHB</strain>
    </source>
</reference>
<evidence type="ECO:0000256" key="1">
    <source>
        <dbReference type="ARBA" id="ARBA00004141"/>
    </source>
</evidence>
<dbReference type="Pfam" id="PF01554">
    <property type="entry name" value="MatE"/>
    <property type="match status" value="1"/>
</dbReference>
<feature type="transmembrane region" description="Helical" evidence="6">
    <location>
        <begin position="136"/>
        <end position="160"/>
    </location>
</feature>
<dbReference type="InterPro" id="IPR002528">
    <property type="entry name" value="MATE_fam"/>
</dbReference>
<reference evidence="9" key="1">
    <citation type="submission" date="2016-10" db="EMBL/GenBank/DDBJ databases">
        <title>Comparative genomics uncovers the prolific and rare metabolic potential of the cyanobacterial genus Moorea.</title>
        <authorList>
            <person name="Leao T."/>
            <person name="Castelao G."/>
            <person name="Korobeynikov A."/>
            <person name="Monroe E.A."/>
            <person name="Podell S."/>
            <person name="Glukhov E."/>
            <person name="Allen E."/>
            <person name="Gerwick W.H."/>
            <person name="Gerwick L."/>
        </authorList>
    </citation>
    <scope>NUCLEOTIDE SEQUENCE [LARGE SCALE GENOMIC DNA]</scope>
    <source>
        <strain evidence="9">JHB</strain>
    </source>
</reference>
<name>A0A1D9G0S9_MOOP1</name>
<evidence type="ECO:0000256" key="4">
    <source>
        <dbReference type="ARBA" id="ARBA00022989"/>
    </source>
</evidence>
<dbReference type="CDD" id="cd13136">
    <property type="entry name" value="MATE_DinF_like"/>
    <property type="match status" value="1"/>
</dbReference>
<dbReference type="GO" id="GO:0005886">
    <property type="term" value="C:plasma membrane"/>
    <property type="evidence" value="ECO:0007669"/>
    <property type="project" value="TreeGrafter"/>
</dbReference>
<evidence type="ECO:0000313" key="8">
    <source>
        <dbReference type="EMBL" id="ARO38321.1"/>
    </source>
</evidence>
<dbReference type="PANTHER" id="PTHR42893">
    <property type="entry name" value="PROTEIN DETOXIFICATION 44, CHLOROPLASTIC-RELATED"/>
    <property type="match status" value="1"/>
</dbReference>
<dbReference type="AlphaFoldDB" id="A0A1D9G0S9"/>
<feature type="transmembrane region" description="Helical" evidence="6">
    <location>
        <begin position="244"/>
        <end position="265"/>
    </location>
</feature>
<keyword evidence="5 6" id="KW-0472">Membrane</keyword>
<reference evidence="7" key="3">
    <citation type="journal article" date="2017" name="Proc. Natl. Acad. Sci. U.S.A.">
        <title>Comparative genomics uncovers the prolific and distinctive metabolic potential of the cyanobacterial genus Moorea.</title>
        <authorList>
            <person name="Leao T."/>
            <person name="Castelao G."/>
            <person name="Korobeynikov A."/>
            <person name="Monroe E.A."/>
            <person name="Podell S."/>
            <person name="Glukhov E."/>
            <person name="Allen E.E."/>
            <person name="Gerwick W.H."/>
            <person name="Gerwick L."/>
        </authorList>
    </citation>
    <scope>NUCLEOTIDE SEQUENCE</scope>
    <source>
        <strain evidence="7">JHB</strain>
    </source>
</reference>
<evidence type="ECO:0000313" key="9">
    <source>
        <dbReference type="Proteomes" id="UP000176944"/>
    </source>
</evidence>
<dbReference type="InterPro" id="IPR044644">
    <property type="entry name" value="DinF-like"/>
</dbReference>
<protein>
    <submittedName>
        <fullName evidence="8">MATE efflux family protein</fullName>
    </submittedName>
    <submittedName>
        <fullName evidence="7">MATE family efflux transporter</fullName>
    </submittedName>
</protein>
<dbReference type="NCBIfam" id="TIGR00797">
    <property type="entry name" value="matE"/>
    <property type="match status" value="1"/>
</dbReference>
<dbReference type="EMBL" id="KY315923">
    <property type="protein sequence ID" value="ARO38321.1"/>
    <property type="molecule type" value="Genomic_DNA"/>
</dbReference>
<evidence type="ECO:0000256" key="5">
    <source>
        <dbReference type="ARBA" id="ARBA00023136"/>
    </source>
</evidence>
<accession>A0A1W6QDZ5</accession>
<feature type="transmembrane region" description="Helical" evidence="6">
    <location>
        <begin position="286"/>
        <end position="312"/>
    </location>
</feature>
<accession>A0A1D9G0S9</accession>
<dbReference type="EMBL" id="CP017708">
    <property type="protein sequence ID" value="AOY81213.2"/>
    <property type="molecule type" value="Genomic_DNA"/>
</dbReference>